<feature type="transmembrane region" description="Helical" evidence="2">
    <location>
        <begin position="334"/>
        <end position="355"/>
    </location>
</feature>
<comment type="caution">
    <text evidence="4">The sequence shown here is derived from an EMBL/GenBank/DDBJ whole genome shotgun (WGS) entry which is preliminary data.</text>
</comment>
<accession>A0A4V5NKY0</accession>
<evidence type="ECO:0008006" key="6">
    <source>
        <dbReference type="Google" id="ProtNLM"/>
    </source>
</evidence>
<gene>
    <name evidence="4" type="ORF">B0A55_00164</name>
</gene>
<dbReference type="AlphaFoldDB" id="A0A4V5NKY0"/>
<name>A0A4V5NKY0_9PEZI</name>
<reference evidence="4 5" key="1">
    <citation type="submission" date="2017-03" db="EMBL/GenBank/DDBJ databases">
        <title>Genomes of endolithic fungi from Antarctica.</title>
        <authorList>
            <person name="Coleine C."/>
            <person name="Masonjones S."/>
            <person name="Stajich J.E."/>
        </authorList>
    </citation>
    <scope>NUCLEOTIDE SEQUENCE [LARGE SCALE GENOMIC DNA]</scope>
    <source>
        <strain evidence="4 5">CCFEE 5184</strain>
    </source>
</reference>
<dbReference type="STRING" id="329884.A0A4V5NKY0"/>
<feature type="chain" id="PRO_5020635969" description="Extracellular membrane protein CFEM domain-containing protein" evidence="3">
    <location>
        <begin position="22"/>
        <end position="356"/>
    </location>
</feature>
<organism evidence="4 5">
    <name type="scientific">Friedmanniomyces simplex</name>
    <dbReference type="NCBI Taxonomy" id="329884"/>
    <lineage>
        <taxon>Eukaryota</taxon>
        <taxon>Fungi</taxon>
        <taxon>Dikarya</taxon>
        <taxon>Ascomycota</taxon>
        <taxon>Pezizomycotina</taxon>
        <taxon>Dothideomycetes</taxon>
        <taxon>Dothideomycetidae</taxon>
        <taxon>Mycosphaerellales</taxon>
        <taxon>Teratosphaeriaceae</taxon>
        <taxon>Friedmanniomyces</taxon>
    </lineage>
</organism>
<dbReference type="Proteomes" id="UP000309340">
    <property type="component" value="Unassembled WGS sequence"/>
</dbReference>
<evidence type="ECO:0000256" key="3">
    <source>
        <dbReference type="SAM" id="SignalP"/>
    </source>
</evidence>
<feature type="compositionally biased region" description="Low complexity" evidence="1">
    <location>
        <begin position="41"/>
        <end position="53"/>
    </location>
</feature>
<protein>
    <recommendedName>
        <fullName evidence="6">Extracellular membrane protein CFEM domain-containing protein</fullName>
    </recommendedName>
</protein>
<feature type="compositionally biased region" description="Polar residues" evidence="1">
    <location>
        <begin position="62"/>
        <end position="71"/>
    </location>
</feature>
<proteinExistence type="predicted"/>
<dbReference type="OrthoDB" id="3796816at2759"/>
<feature type="region of interest" description="Disordered" evidence="1">
    <location>
        <begin position="304"/>
        <end position="330"/>
    </location>
</feature>
<feature type="region of interest" description="Disordered" evidence="1">
    <location>
        <begin position="32"/>
        <end position="90"/>
    </location>
</feature>
<keyword evidence="5" id="KW-1185">Reference proteome</keyword>
<keyword evidence="3" id="KW-0732">Signal</keyword>
<evidence type="ECO:0000313" key="5">
    <source>
        <dbReference type="Proteomes" id="UP000309340"/>
    </source>
</evidence>
<feature type="signal peptide" evidence="3">
    <location>
        <begin position="1"/>
        <end position="21"/>
    </location>
</feature>
<evidence type="ECO:0000256" key="1">
    <source>
        <dbReference type="SAM" id="MobiDB-lite"/>
    </source>
</evidence>
<keyword evidence="2" id="KW-0472">Membrane</keyword>
<keyword evidence="2" id="KW-0812">Transmembrane</keyword>
<evidence type="ECO:0000256" key="2">
    <source>
        <dbReference type="SAM" id="Phobius"/>
    </source>
</evidence>
<keyword evidence="2" id="KW-1133">Transmembrane helix</keyword>
<sequence>MKLHASGAVLLLLCTLSTSQARIQFDRKPVIVPHTDPEPVVPIDPVTPDTPVENPDTPVGNPDTNPVSDPTDQPDPIGDPNASPPIRPPTSPIIIPGVYEPSNDGWPSLGNYDDTSEEPFTNFEGEWDIYFSKVLDYFVAEETYYANGIDVARVTGAGSPFKTGQPTGQVLRFTQTAQSPSAQTTITTFDPAQPTDICKAMTSLGGYCANGGTQCACYSGSYYVPDQWNSLAAGCARLTSACPSYSNGTASAAASGSWCSLASQAAALREYCPTSIAGTTTVAFAAEMTSTTPTAVAAAGVTSTAGSTSAPSPTTDSGSGSSTSTESQGGAGHAAAVGGVWIAVLVLSLSSLICVQ</sequence>
<dbReference type="EMBL" id="NAJQ01000002">
    <property type="protein sequence ID" value="TKA83859.1"/>
    <property type="molecule type" value="Genomic_DNA"/>
</dbReference>
<evidence type="ECO:0000313" key="4">
    <source>
        <dbReference type="EMBL" id="TKA83859.1"/>
    </source>
</evidence>